<dbReference type="Proteomes" id="UP000007487">
    <property type="component" value="Chromosome"/>
</dbReference>
<feature type="compositionally biased region" description="Polar residues" evidence="5">
    <location>
        <begin position="833"/>
        <end position="848"/>
    </location>
</feature>
<dbReference type="Gene3D" id="2.60.40.10">
    <property type="entry name" value="Immunoglobulins"/>
    <property type="match status" value="8"/>
</dbReference>
<feature type="domain" description="Bacterial Ig-like" evidence="8">
    <location>
        <begin position="740"/>
        <end position="825"/>
    </location>
</feature>
<accession>F0RFW0</accession>
<feature type="domain" description="Bacterial Ig-like" evidence="8">
    <location>
        <begin position="932"/>
        <end position="1019"/>
    </location>
</feature>
<gene>
    <name evidence="9" type="ordered locus">Celly_0085</name>
</gene>
<dbReference type="HOGENOM" id="CLU_230496_0_0_10"/>
<evidence type="ECO:0000256" key="3">
    <source>
        <dbReference type="ARBA" id="ARBA00022729"/>
    </source>
</evidence>
<dbReference type="STRING" id="867900.Celly_0085"/>
<dbReference type="eggNOG" id="COG2373">
    <property type="taxonomic scope" value="Bacteria"/>
</dbReference>
<dbReference type="Pfam" id="PF13585">
    <property type="entry name" value="CHU_C"/>
    <property type="match status" value="1"/>
</dbReference>
<feature type="chain" id="PRO_5003255226" evidence="6">
    <location>
        <begin position="28"/>
        <end position="2266"/>
    </location>
</feature>
<dbReference type="InterPro" id="IPR059100">
    <property type="entry name" value="TSP3_bac"/>
</dbReference>
<dbReference type="KEGG" id="cly:Celly_0085"/>
<keyword evidence="3 6" id="KW-0732">Signal</keyword>
<feature type="compositionally biased region" description="Acidic residues" evidence="5">
    <location>
        <begin position="666"/>
        <end position="677"/>
    </location>
</feature>
<evidence type="ECO:0000256" key="2">
    <source>
        <dbReference type="ARBA" id="ARBA00022525"/>
    </source>
</evidence>
<dbReference type="PROSITE" id="PS00018">
    <property type="entry name" value="EF_HAND_1"/>
    <property type="match status" value="6"/>
</dbReference>
<evidence type="ECO:0000256" key="5">
    <source>
        <dbReference type="SAM" id="MobiDB-lite"/>
    </source>
</evidence>
<feature type="region of interest" description="Disordered" evidence="5">
    <location>
        <begin position="1115"/>
        <end position="1139"/>
    </location>
</feature>
<feature type="compositionally biased region" description="Polar residues" evidence="5">
    <location>
        <begin position="646"/>
        <end position="664"/>
    </location>
</feature>
<feature type="compositionally biased region" description="Low complexity" evidence="5">
    <location>
        <begin position="920"/>
        <end position="929"/>
    </location>
</feature>
<feature type="region of interest" description="Disordered" evidence="5">
    <location>
        <begin position="920"/>
        <end position="945"/>
    </location>
</feature>
<organism evidence="9 10">
    <name type="scientific">Cellulophaga lytica (strain ATCC 23178 / DSM 7489 / JCM 8516 / NBRC 14961 / NCIMB 1423 / VKM B-1433 / Cy l20)</name>
    <dbReference type="NCBI Taxonomy" id="867900"/>
    <lineage>
        <taxon>Bacteria</taxon>
        <taxon>Pseudomonadati</taxon>
        <taxon>Bacteroidota</taxon>
        <taxon>Flavobacteriia</taxon>
        <taxon>Flavobacteriales</taxon>
        <taxon>Flavobacteriaceae</taxon>
        <taxon>Cellulophaga</taxon>
    </lineage>
</organism>
<evidence type="ECO:0000259" key="8">
    <source>
        <dbReference type="Pfam" id="PF19077"/>
    </source>
</evidence>
<keyword evidence="2" id="KW-0964">Secreted</keyword>
<feature type="domain" description="IgGFc-binding protein N-terminal" evidence="7">
    <location>
        <begin position="135"/>
        <end position="453"/>
    </location>
</feature>
<feature type="domain" description="Bacterial Ig-like" evidence="8">
    <location>
        <begin position="835"/>
        <end position="922"/>
    </location>
</feature>
<protein>
    <submittedName>
        <fullName evidence="9">Conserved repeat domain protein</fullName>
    </submittedName>
</protein>
<proteinExistence type="predicted"/>
<evidence type="ECO:0000256" key="4">
    <source>
        <dbReference type="ARBA" id="ARBA00022837"/>
    </source>
</evidence>
<evidence type="ECO:0000259" key="7">
    <source>
        <dbReference type="Pfam" id="PF17517"/>
    </source>
</evidence>
<evidence type="ECO:0000256" key="1">
    <source>
        <dbReference type="ARBA" id="ARBA00004613"/>
    </source>
</evidence>
<dbReference type="eggNOG" id="COG3210">
    <property type="taxonomic scope" value="Bacteria"/>
</dbReference>
<feature type="compositionally biased region" description="Acidic residues" evidence="5">
    <location>
        <begin position="2056"/>
        <end position="2066"/>
    </location>
</feature>
<feature type="signal peptide" evidence="6">
    <location>
        <begin position="1"/>
        <end position="27"/>
    </location>
</feature>
<feature type="domain" description="Bacterial Ig-like" evidence="8">
    <location>
        <begin position="1029"/>
        <end position="1116"/>
    </location>
</feature>
<dbReference type="NCBIfam" id="NF033510">
    <property type="entry name" value="Ca_tandemer"/>
    <property type="match status" value="6"/>
</dbReference>
<dbReference type="InterPro" id="IPR044016">
    <property type="entry name" value="Big_13"/>
</dbReference>
<keyword evidence="4" id="KW-0106">Calcium</keyword>
<feature type="region of interest" description="Disordered" evidence="5">
    <location>
        <begin position="824"/>
        <end position="848"/>
    </location>
</feature>
<dbReference type="Pfam" id="PF19077">
    <property type="entry name" value="Big_13"/>
    <property type="match status" value="6"/>
</dbReference>
<sequence>MIFSKFNVKKKIILNFFCLLFITTSFAQLSDLHYLPPLTQTGNHMSNQAIYLSTPETTAFDVNIYIGTSVTPVSTVSVSNALPYTYTLANNDNGITMLPDADVGVILSTAGLRFESASGEKFYVNYRGRNGAQGASLTSKGRAALGTHFKWGGIPFLHDRNIYNATLGIMATEDNTTVVVSDYDPNCVFRQGTNAVGLTDDIITITLDKGETYVLESVGNNGDANRYGWVGADITADKDIAISNGNILVGVVAGSDLQDAGIDQPVPIDIIGREYVFIRGNGSNALEFPVIIGTANGTDIFINGSSTPIATINNGEYFIIPGANYTGSSPGSNMTVTTSKNVYAYQCLAGNSSAATTGMNFIAPVNCLLPDNLNNIGNIEDLVGINLSNAGLTILASNSTPDANIIVTDGSGTVTLPAAQMANGLAWKSFYIPNLTGNVSVQSSGSIAVGVIGLSGSLGIGGYFSGFDTVPVVDYTITGSGCLGSTISLTETFDSYQWYRDGVAIPGAVTSNYTPTQIGEHYVNVSKSGCDYNSNVIQVFYCQPDILVEKTADKSTISEGENITFTITVESLGVDDVTNLVIEDILPTGLTLFSVSPSKGTWSSPNWTIGTMVKGEKQNLTIIATADDVVAPTTSIDVTNTVDNTQDQIDSNASTDDMSETITIENLDDDGDGDPDTTDSNPLDPCIFSVNQVSANTDSNWDNADCDGDGIDNGTEITNGTDPYNNDTTPPTAPTVDSLVTNDTTPVLTGTAEPNSTITVVVGGATYTTTANASGDWTIDTQTATPDSGTFSPNVNGTNEVQVTSTDAAGNSTNDATTLELTIDTTDPTTPTVDSQVTNDTTPVLTGTAEPNSTITVVVGGATYTTTANASGDWTIDTQTATPDSGTFSPNVNGTNEVQVTSTDAAGNSTNDATTLELTIDTTDPTTPTVDSQVTNDTTPVLTGTAEPNSTITVVVGGATYTTTANASGDWTIDTQTATPDSGTFSPNVNGTNEVQVTSTDAAGNSTNDATTLELTIDTTDPTAPTVDSQVTNDTTPVLTGTAEPNSTITVVVGGATYTTTANASGDWTIDTQTATPNSGTFSPNVNGTNEVQVTSTDAAGNSTNDATTLELTIDTTDPTTPTVDSQVTNDTTPVLTGTAEPNSTITVVVGGATYTTTANASGDWTIDTQTATPDSGTFSPNVNGTNEVQVTSTDAAGNSTNDATTLELTIDTTDPTTPTVDSLVTNDTTPVLTGTAEPNSTITVVVGGATYTTTANASGGWTIDTQTATPDSGTFSPNVNGTNEVQVTSTDAAGNSTNDATTLELIIDTTDPTAPTVAITEDTNNDGLISQDELVGDIDATITLPADAVAGDTVTITDGNGNSQDIVLNATDITNGTINVIIANPGDGNSINVTANITDVAGNVGPNSTADSATIDTTPPTAPTVAITEDTNNDGLISQDELVGDIDATITLPADAVVGDTVTITDGNGNSQDIVLNATDITNGTINVIIANPGDGNSINVTANITDVAGNVGPNSTADSATIDTTPPTAPTVAITEDTNNDGLISQDELVGDIDATITLPADAVAGDTVTITDGNGNSQDIVLNATDITNGTINVIIANPGDGNSINVTANITDVAGNVGPNSTADSATIDTTPPTAPTVAITEDTNNDGLISQDELVGDIDATITLPADAVVGDTVTITDGNGNSQDIVLNATDITNGTINVIIANPGDGNSINVTANITDVAGNVGPNSTADSATIDTTPPTAPTVAITEDTNNDGLISQDELVGDIDATITLPADAVAGDTVTITDGNGNSQDIVLNATDITNGTINVVIANPGDGNSINVTANITDVAGNVGPNSTADSATIDTTPPTAPTVTITEDTNNDGLISQDELVGDIDATITLPADAVAGDTVTITDGNGNSQDIVLNATDITNGTINVIIANPGDGNSINVTANITDVAGNVGPNSAADSATIDSTDPIVDSFTANTTSPLLTGQGNSNELLLIDLDTDGDGVIDVSYSVTTDSTGNWSIDTATAIPDNGTFPILEDEDTIEIIATDSAGNIGTGTVVLSIDSDNDGLSDNEEAALGTDPNNPDTDGDSILDGQEVTDNTNPLDDCDSNGGTPLDTSDCDMDGLTNAQEAALGTDPFNSDSDGDLILDGKEVDDETDPLDPCDNIGGTPPTGSACDISIYNDLVGPGVDDGYFRIINIEQFPNNTVQIYNRWGVIVFETKGYDRGSNVFKGISNGRVVINKNEELPAGVYYYIINYNNNGQNKSKAGYLYLNR</sequence>
<dbReference type="InterPro" id="IPR035234">
    <property type="entry name" value="IgGFc-bd_N"/>
</dbReference>
<feature type="region of interest" description="Disordered" evidence="5">
    <location>
        <begin position="646"/>
        <end position="683"/>
    </location>
</feature>
<feature type="domain" description="Bacterial Ig-like" evidence="8">
    <location>
        <begin position="1225"/>
        <end position="1310"/>
    </location>
</feature>
<name>F0RFW0_CELLC</name>
<feature type="region of interest" description="Disordered" evidence="5">
    <location>
        <begin position="718"/>
        <end position="740"/>
    </location>
</feature>
<evidence type="ECO:0000256" key="6">
    <source>
        <dbReference type="SAM" id="SignalP"/>
    </source>
</evidence>
<dbReference type="InterPro" id="IPR013783">
    <property type="entry name" value="Ig-like_fold"/>
</dbReference>
<feature type="region of interest" description="Disordered" evidence="5">
    <location>
        <begin position="1019"/>
        <end position="1042"/>
    </location>
</feature>
<dbReference type="Pfam" id="PF18884">
    <property type="entry name" value="TSP3_bac"/>
    <property type="match status" value="4"/>
</dbReference>
<feature type="compositionally biased region" description="Low complexity" evidence="5">
    <location>
        <begin position="718"/>
        <end position="737"/>
    </location>
</feature>
<feature type="domain" description="Bacterial Ig-like" evidence="8">
    <location>
        <begin position="1126"/>
        <end position="1213"/>
    </location>
</feature>
<reference evidence="9 10" key="1">
    <citation type="journal article" date="2011" name="Stand. Genomic Sci.">
        <title>Complete genome sequence of Cellulophaga lytica type strain (LIM- 21).</title>
        <authorList>
            <person name="Pati A."/>
            <person name="Abt B."/>
            <person name="Teshima H."/>
            <person name="Nolan M."/>
            <person name="Lapidus A."/>
            <person name="Lucas S."/>
            <person name="Hammon N."/>
            <person name="Deshpande S."/>
            <person name="Cheng J.F."/>
            <person name="Tapia R."/>
            <person name="Han C."/>
            <person name="Goodwin L."/>
            <person name="Pitluck S."/>
            <person name="Liolios K."/>
            <person name="Pagani I."/>
            <person name="Mavromatis K."/>
            <person name="Ovchinikova G."/>
            <person name="Chen A."/>
            <person name="Palaniappan K."/>
            <person name="Land M."/>
            <person name="Hauser L."/>
            <person name="Jeffries C.D."/>
            <person name="Detter J.C."/>
            <person name="Brambilla E.M."/>
            <person name="Kannan K.P."/>
            <person name="Rohde M."/>
            <person name="Spring S."/>
            <person name="Goker M."/>
            <person name="Woyke T."/>
            <person name="Bristow J."/>
            <person name="Eisen J.A."/>
            <person name="Markowitz V."/>
            <person name="Hugenholtz P."/>
            <person name="Kyrpides N.C."/>
            <person name="Klenk H.P."/>
            <person name="Ivanova N."/>
        </authorList>
    </citation>
    <scope>NUCLEOTIDE SEQUENCE [LARGE SCALE GENOMIC DNA]</scope>
    <source>
        <strain evidence="10">ATCC 23178 / DSM 7489 / JCM 8516 / NBRC 14961 / NCIMB 1423 / VKM B-1433 / Cy l20</strain>
    </source>
</reference>
<evidence type="ECO:0000313" key="9">
    <source>
        <dbReference type="EMBL" id="ADY27920.1"/>
    </source>
</evidence>
<keyword evidence="10" id="KW-1185">Reference proteome</keyword>
<comment type="subcellular location">
    <subcellularLocation>
        <location evidence="1">Secreted</location>
    </subcellularLocation>
</comment>
<dbReference type="Pfam" id="PF17517">
    <property type="entry name" value="IgGFc_binding"/>
    <property type="match status" value="1"/>
</dbReference>
<dbReference type="EMBL" id="CP002534">
    <property type="protein sequence ID" value="ADY27920.1"/>
    <property type="molecule type" value="Genomic_DNA"/>
</dbReference>
<evidence type="ECO:0000313" key="10">
    <source>
        <dbReference type="Proteomes" id="UP000007487"/>
    </source>
</evidence>
<feature type="compositionally biased region" description="Polar residues" evidence="5">
    <location>
        <begin position="1124"/>
        <end position="1139"/>
    </location>
</feature>
<feature type="region of interest" description="Disordered" evidence="5">
    <location>
        <begin position="2056"/>
        <end position="2107"/>
    </location>
</feature>
<dbReference type="InterPro" id="IPR018247">
    <property type="entry name" value="EF_Hand_1_Ca_BS"/>
</dbReference>
<feature type="compositionally biased region" description="Polar residues" evidence="5">
    <location>
        <begin position="930"/>
        <end position="945"/>
    </location>
</feature>